<comment type="caution">
    <text evidence="2">The sequence shown here is derived from an EMBL/GenBank/DDBJ whole genome shotgun (WGS) entry which is preliminary data.</text>
</comment>
<evidence type="ECO:0000313" key="3">
    <source>
        <dbReference type="Proteomes" id="UP000266152"/>
    </source>
</evidence>
<dbReference type="EMBL" id="PXOF01000144">
    <property type="protein sequence ID" value="RGP62655.1"/>
    <property type="molecule type" value="Genomic_DNA"/>
</dbReference>
<evidence type="ECO:0000313" key="2">
    <source>
        <dbReference type="EMBL" id="RGP62655.1"/>
    </source>
</evidence>
<gene>
    <name evidence="2" type="ORF">FSPOR_9235</name>
</gene>
<accession>A0A395RRB9</accession>
<keyword evidence="3" id="KW-1185">Reference proteome</keyword>
<evidence type="ECO:0000256" key="1">
    <source>
        <dbReference type="SAM" id="MobiDB-lite"/>
    </source>
</evidence>
<sequence length="366" mass="42490">MVMSHCQSPLDLFKFASTCKALQKIYKNLEQLRSAKKNIFRGGIASNLRNRFGAVACPDYCYSVARYRRLRHEFDGLSLAKIEKVIRARFLDATVPHERSAKDLFHIPRALDDAEVLVNAFVAEAWKNVDAFKALGYLRPGYEAKIIVLTPSEKARFLKSVFQYQHYCHMFFYKDEILFSMNTLLRRQFFKVQHGDLTEVLRFHSIVAFISTFYRGIVDTMRCTPVSEIRALGSKETVEYFLSSSFIEIIRFVHYLLCNGMRMFAKVCTRDPYSRTKFLLKEFYKIKITRHPAITVSGFDVADQGTHGEKTWTPWPYTEEVLKSEFDPALRSAIMFWDRERLENVEKAAAPKTLEGDEKTEPQTPS</sequence>
<proteinExistence type="predicted"/>
<name>A0A395RRB9_FUSSP</name>
<organism evidence="2 3">
    <name type="scientific">Fusarium sporotrichioides</name>
    <dbReference type="NCBI Taxonomy" id="5514"/>
    <lineage>
        <taxon>Eukaryota</taxon>
        <taxon>Fungi</taxon>
        <taxon>Dikarya</taxon>
        <taxon>Ascomycota</taxon>
        <taxon>Pezizomycotina</taxon>
        <taxon>Sordariomycetes</taxon>
        <taxon>Hypocreomycetidae</taxon>
        <taxon>Hypocreales</taxon>
        <taxon>Nectriaceae</taxon>
        <taxon>Fusarium</taxon>
    </lineage>
</organism>
<dbReference type="Proteomes" id="UP000266152">
    <property type="component" value="Unassembled WGS sequence"/>
</dbReference>
<feature type="compositionally biased region" description="Basic and acidic residues" evidence="1">
    <location>
        <begin position="354"/>
        <end position="366"/>
    </location>
</feature>
<dbReference type="AlphaFoldDB" id="A0A395RRB9"/>
<reference evidence="2 3" key="1">
    <citation type="journal article" date="2018" name="PLoS Pathog.">
        <title>Evolution of structural diversity of trichothecenes, a family of toxins produced by plant pathogenic and entomopathogenic fungi.</title>
        <authorList>
            <person name="Proctor R.H."/>
            <person name="McCormick S.P."/>
            <person name="Kim H.S."/>
            <person name="Cardoza R.E."/>
            <person name="Stanley A.M."/>
            <person name="Lindo L."/>
            <person name="Kelly A."/>
            <person name="Brown D.W."/>
            <person name="Lee T."/>
            <person name="Vaughan M.M."/>
            <person name="Alexander N.J."/>
            <person name="Busman M."/>
            <person name="Gutierrez S."/>
        </authorList>
    </citation>
    <scope>NUCLEOTIDE SEQUENCE [LARGE SCALE GENOMIC DNA]</scope>
    <source>
        <strain evidence="2 3">NRRL 3299</strain>
    </source>
</reference>
<protein>
    <submittedName>
        <fullName evidence="2">Uncharacterized protein</fullName>
    </submittedName>
</protein>
<feature type="region of interest" description="Disordered" evidence="1">
    <location>
        <begin position="347"/>
        <end position="366"/>
    </location>
</feature>